<dbReference type="EMBL" id="CP047218">
    <property type="protein sequence ID" value="QHD65744.1"/>
    <property type="molecule type" value="Genomic_DNA"/>
</dbReference>
<evidence type="ECO:0000313" key="3">
    <source>
        <dbReference type="Proteomes" id="UP000464086"/>
    </source>
</evidence>
<evidence type="ECO:0000256" key="1">
    <source>
        <dbReference type="SAM" id="Phobius"/>
    </source>
</evidence>
<dbReference type="RefSeq" id="WP_159365372.1">
    <property type="nucleotide sequence ID" value="NZ_CP047218.1"/>
</dbReference>
<name>A0A6P1GC18_SPHYA</name>
<gene>
    <name evidence="2" type="ORF">GS397_00765</name>
</gene>
<keyword evidence="1" id="KW-1133">Transmembrane helix</keyword>
<keyword evidence="1" id="KW-0472">Membrane</keyword>
<feature type="transmembrane region" description="Helical" evidence="1">
    <location>
        <begin position="20"/>
        <end position="39"/>
    </location>
</feature>
<sequence>MHDLFGLALYPMMLRVTVPVSPVGIIVPVAATVALVTLIKWGGLS</sequence>
<dbReference type="AlphaFoldDB" id="A0A6P1GC18"/>
<keyword evidence="1" id="KW-0812">Transmembrane</keyword>
<reference evidence="2 3" key="1">
    <citation type="submission" date="2019-12" db="EMBL/GenBank/DDBJ databases">
        <title>Functional and genomic insights into the Sphingobium yanoikuyae YC-JY1, a bacterium efficiently degrading bisphenol A.</title>
        <authorList>
            <person name="Jia Y."/>
            <person name="Li X."/>
            <person name="Wang J."/>
            <person name="Eltoukhy A."/>
            <person name="Lamraoui I."/>
            <person name="Yan Y."/>
        </authorList>
    </citation>
    <scope>NUCLEOTIDE SEQUENCE [LARGE SCALE GENOMIC DNA]</scope>
    <source>
        <strain evidence="2 3">YC-JY1</strain>
    </source>
</reference>
<dbReference type="Proteomes" id="UP000464086">
    <property type="component" value="Chromosome"/>
</dbReference>
<organism evidence="2 3">
    <name type="scientific">Sphingobium yanoikuyae</name>
    <name type="common">Sphingomonas yanoikuyae</name>
    <dbReference type="NCBI Taxonomy" id="13690"/>
    <lineage>
        <taxon>Bacteria</taxon>
        <taxon>Pseudomonadati</taxon>
        <taxon>Pseudomonadota</taxon>
        <taxon>Alphaproteobacteria</taxon>
        <taxon>Sphingomonadales</taxon>
        <taxon>Sphingomonadaceae</taxon>
        <taxon>Sphingobium</taxon>
    </lineage>
</organism>
<protein>
    <submittedName>
        <fullName evidence="2">Uncharacterized protein</fullName>
    </submittedName>
</protein>
<evidence type="ECO:0000313" key="2">
    <source>
        <dbReference type="EMBL" id="QHD65744.1"/>
    </source>
</evidence>
<accession>A0A6P1GC18</accession>
<proteinExistence type="predicted"/>